<evidence type="ECO:0000256" key="7">
    <source>
        <dbReference type="HAMAP-Rule" id="MF_01571"/>
    </source>
</evidence>
<evidence type="ECO:0000256" key="5">
    <source>
        <dbReference type="ARBA" id="ARBA00023146"/>
    </source>
</evidence>
<comment type="subcellular location">
    <subcellularLocation>
        <location evidence="7">Cytoplasm</location>
    </subcellularLocation>
</comment>
<dbReference type="InterPro" id="IPR002316">
    <property type="entry name" value="Pro-tRNA-ligase_IIa"/>
</dbReference>
<dbReference type="AlphaFoldDB" id="A0A7C4CCM4"/>
<keyword evidence="5 7" id="KW-0030">Aminoacyl-tRNA synthetase</keyword>
<dbReference type="SMART" id="SM00946">
    <property type="entry name" value="ProRS-C_1"/>
    <property type="match status" value="1"/>
</dbReference>
<comment type="function">
    <text evidence="7">Catalyzes the attachment of proline to tRNA(Pro) in a two-step reaction: proline is first activated by ATP to form Pro-AMP and then transferred to the acceptor end of tRNA(Pro).</text>
</comment>
<evidence type="ECO:0000256" key="2">
    <source>
        <dbReference type="ARBA" id="ARBA00022741"/>
    </source>
</evidence>
<keyword evidence="2 7" id="KW-0547">Nucleotide-binding</keyword>
<dbReference type="Gene3D" id="3.30.930.10">
    <property type="entry name" value="Bira Bifunctional Protein, Domain 2"/>
    <property type="match status" value="1"/>
</dbReference>
<gene>
    <name evidence="7" type="primary">proS</name>
    <name evidence="9" type="ORF">ENS41_00315</name>
</gene>
<feature type="domain" description="Aminoacyl-transfer RNA synthetases class-II family profile" evidence="8">
    <location>
        <begin position="40"/>
        <end position="288"/>
    </location>
</feature>
<dbReference type="InterPro" id="IPR004499">
    <property type="entry name" value="Pro-tRNA-ligase_IIa_arc-type"/>
</dbReference>
<organism evidence="9">
    <name type="scientific">candidate division WOR-3 bacterium</name>
    <dbReference type="NCBI Taxonomy" id="2052148"/>
    <lineage>
        <taxon>Bacteria</taxon>
        <taxon>Bacteria division WOR-3</taxon>
    </lineage>
</organism>
<evidence type="ECO:0000256" key="4">
    <source>
        <dbReference type="ARBA" id="ARBA00022917"/>
    </source>
</evidence>
<dbReference type="SUPFAM" id="SSF64586">
    <property type="entry name" value="C-terminal domain of ProRS"/>
    <property type="match status" value="1"/>
</dbReference>
<evidence type="ECO:0000256" key="6">
    <source>
        <dbReference type="ARBA" id="ARBA00047671"/>
    </source>
</evidence>
<sequence length="483" mass="54589">MTAVKDPETVREIPAKSAGLSDWYTAVVLKAGLADYAPVRGCMVIRPYGYALWENMQQRLDARFKATGHQNAYFPTLIPESFFQREARHVAGFAPEVWWVTHRGAEKLEERLALRPTSEAIINAMFARWVKSYRDLPVLLNQWCNIFRAEKATRLFLRTSEFLWQEGHTLHRTFEEAQEETLRILDLYLDFVQNDLALPVLAGVKPESEKFAGADRTYTMEAMMPDGQALQAGTSHNLGQGFARAFEIKYLDEDNTEKHPWGTSWGVSSRLIGALVMSHGDDRGLFLPPKVAPLQLVVVPILFGRNDGAVLARCQAAVAALAGLRVKLDADPKQTAGWKFNQYEMLGVPVRVEIGPKDVEKNGAVLVPRDGSGKRFIRFDDIKAEAERLLDDVQRQLFARALERLRDAMADAADFDQFRARLATKPGFIRVFWCGAQECENRIIDTTKTTPRVLIPDEQDREKGRCIACGKETGTRIHYARTY</sequence>
<comment type="subunit">
    <text evidence="7">Homodimer.</text>
</comment>
<dbReference type="SUPFAM" id="SSF52954">
    <property type="entry name" value="Class II aaRS ABD-related"/>
    <property type="match status" value="1"/>
</dbReference>
<evidence type="ECO:0000256" key="3">
    <source>
        <dbReference type="ARBA" id="ARBA00022840"/>
    </source>
</evidence>
<keyword evidence="4 7" id="KW-0648">Protein biosynthesis</keyword>
<dbReference type="FunFam" id="3.30.930.10:FF:000037">
    <property type="entry name" value="Proline--tRNA ligase"/>
    <property type="match status" value="1"/>
</dbReference>
<dbReference type="PANTHER" id="PTHR43382:SF2">
    <property type="entry name" value="BIFUNCTIONAL GLUTAMATE_PROLINE--TRNA LIGASE"/>
    <property type="match status" value="1"/>
</dbReference>
<dbReference type="Gene3D" id="3.40.50.800">
    <property type="entry name" value="Anticodon-binding domain"/>
    <property type="match status" value="1"/>
</dbReference>
<dbReference type="GO" id="GO:0005524">
    <property type="term" value="F:ATP binding"/>
    <property type="evidence" value="ECO:0007669"/>
    <property type="project" value="UniProtKB-UniRule"/>
</dbReference>
<dbReference type="NCBIfam" id="TIGR00408">
    <property type="entry name" value="proS_fam_I"/>
    <property type="match status" value="1"/>
</dbReference>
<accession>A0A7C4CCM4</accession>
<dbReference type="GO" id="GO:0004827">
    <property type="term" value="F:proline-tRNA ligase activity"/>
    <property type="evidence" value="ECO:0007669"/>
    <property type="project" value="UniProtKB-UniRule"/>
</dbReference>
<dbReference type="InterPro" id="IPR016061">
    <property type="entry name" value="Pro-tRNA_ligase_II_C"/>
</dbReference>
<dbReference type="HAMAP" id="MF_01571">
    <property type="entry name" value="Pro_tRNA_synth_type3"/>
    <property type="match status" value="1"/>
</dbReference>
<comment type="similarity">
    <text evidence="7">Belongs to the class-II aminoacyl-tRNA synthetase family. ProS type 3 subfamily.</text>
</comment>
<dbReference type="InterPro" id="IPR033721">
    <property type="entry name" value="ProRS_core_arch_euk"/>
</dbReference>
<dbReference type="SUPFAM" id="SSF55681">
    <property type="entry name" value="Class II aaRS and biotin synthetases"/>
    <property type="match status" value="1"/>
</dbReference>
<dbReference type="PROSITE" id="PS50862">
    <property type="entry name" value="AA_TRNA_LIGASE_II"/>
    <property type="match status" value="1"/>
</dbReference>
<dbReference type="InterPro" id="IPR002314">
    <property type="entry name" value="aa-tRNA-synt_IIb"/>
</dbReference>
<dbReference type="Pfam" id="PF03129">
    <property type="entry name" value="HGTP_anticodon"/>
    <property type="match status" value="1"/>
</dbReference>
<dbReference type="GO" id="GO:0017101">
    <property type="term" value="C:aminoacyl-tRNA synthetase multienzyme complex"/>
    <property type="evidence" value="ECO:0007669"/>
    <property type="project" value="TreeGrafter"/>
</dbReference>
<name>A0A7C4CCM4_UNCW3</name>
<reference evidence="9" key="1">
    <citation type="journal article" date="2020" name="mSystems">
        <title>Genome- and Community-Level Interaction Insights into Carbon Utilization and Element Cycling Functions of Hydrothermarchaeota in Hydrothermal Sediment.</title>
        <authorList>
            <person name="Zhou Z."/>
            <person name="Liu Y."/>
            <person name="Xu W."/>
            <person name="Pan J."/>
            <person name="Luo Z.H."/>
            <person name="Li M."/>
        </authorList>
    </citation>
    <scope>NUCLEOTIDE SEQUENCE [LARGE SCALE GENOMIC DNA]</scope>
    <source>
        <strain evidence="9">SpSt-488</strain>
    </source>
</reference>
<dbReference type="CDD" id="cd00778">
    <property type="entry name" value="ProRS_core_arch_euk"/>
    <property type="match status" value="1"/>
</dbReference>
<comment type="catalytic activity">
    <reaction evidence="6 7">
        <text>tRNA(Pro) + L-proline + ATP = L-prolyl-tRNA(Pro) + AMP + diphosphate</text>
        <dbReference type="Rhea" id="RHEA:14305"/>
        <dbReference type="Rhea" id="RHEA-COMP:9700"/>
        <dbReference type="Rhea" id="RHEA-COMP:9702"/>
        <dbReference type="ChEBI" id="CHEBI:30616"/>
        <dbReference type="ChEBI" id="CHEBI:33019"/>
        <dbReference type="ChEBI" id="CHEBI:60039"/>
        <dbReference type="ChEBI" id="CHEBI:78442"/>
        <dbReference type="ChEBI" id="CHEBI:78532"/>
        <dbReference type="ChEBI" id="CHEBI:456215"/>
        <dbReference type="EC" id="6.1.1.15"/>
    </reaction>
</comment>
<dbReference type="InterPro" id="IPR004154">
    <property type="entry name" value="Anticodon-bd"/>
</dbReference>
<dbReference type="GO" id="GO:0006433">
    <property type="term" value="P:prolyl-tRNA aminoacylation"/>
    <property type="evidence" value="ECO:0007669"/>
    <property type="project" value="UniProtKB-UniRule"/>
</dbReference>
<dbReference type="Pfam" id="PF09180">
    <property type="entry name" value="ProRS-C_1"/>
    <property type="match status" value="1"/>
</dbReference>
<dbReference type="PANTHER" id="PTHR43382">
    <property type="entry name" value="PROLYL-TRNA SYNTHETASE"/>
    <property type="match status" value="1"/>
</dbReference>
<evidence type="ECO:0000256" key="1">
    <source>
        <dbReference type="ARBA" id="ARBA00022598"/>
    </source>
</evidence>
<dbReference type="InterPro" id="IPR006195">
    <property type="entry name" value="aa-tRNA-synth_II"/>
</dbReference>
<protein>
    <recommendedName>
        <fullName evidence="7">Proline--tRNA ligase</fullName>
        <ecNumber evidence="7">6.1.1.15</ecNumber>
    </recommendedName>
    <alternativeName>
        <fullName evidence="7">Prolyl-tRNA synthetase</fullName>
        <shortName evidence="7">ProRS</shortName>
    </alternativeName>
</protein>
<dbReference type="InterPro" id="IPR017449">
    <property type="entry name" value="Pro-tRNA_synth_II"/>
</dbReference>
<dbReference type="InterPro" id="IPR036621">
    <property type="entry name" value="Anticodon-bd_dom_sf"/>
</dbReference>
<dbReference type="Gene3D" id="3.30.110.30">
    <property type="entry name" value="C-terminal domain of ProRS"/>
    <property type="match status" value="1"/>
</dbReference>
<comment type="caution">
    <text evidence="9">The sequence shown here is derived from an EMBL/GenBank/DDBJ whole genome shotgun (WGS) entry which is preliminary data.</text>
</comment>
<evidence type="ECO:0000259" key="8">
    <source>
        <dbReference type="PROSITE" id="PS50862"/>
    </source>
</evidence>
<proteinExistence type="inferred from homology"/>
<dbReference type="EC" id="6.1.1.15" evidence="7"/>
<dbReference type="InterPro" id="IPR045864">
    <property type="entry name" value="aa-tRNA-synth_II/BPL/LPL"/>
</dbReference>
<evidence type="ECO:0000313" key="9">
    <source>
        <dbReference type="EMBL" id="HGK27384.1"/>
    </source>
</evidence>
<comment type="domain">
    <text evidence="7">Consists of three domains: the N-terminal catalytic domain, the anticodon-binding domain and the C-terminal extension.</text>
</comment>
<dbReference type="GO" id="GO:0005737">
    <property type="term" value="C:cytoplasm"/>
    <property type="evidence" value="ECO:0007669"/>
    <property type="project" value="UniProtKB-SubCell"/>
</dbReference>
<keyword evidence="7" id="KW-0963">Cytoplasm</keyword>
<keyword evidence="3 7" id="KW-0067">ATP-binding</keyword>
<dbReference type="PRINTS" id="PR01046">
    <property type="entry name" value="TRNASYNTHPRO"/>
</dbReference>
<dbReference type="EMBL" id="DSUT01000008">
    <property type="protein sequence ID" value="HGK27384.1"/>
    <property type="molecule type" value="Genomic_DNA"/>
</dbReference>
<keyword evidence="1 7" id="KW-0436">Ligase</keyword>
<dbReference type="Pfam" id="PF00587">
    <property type="entry name" value="tRNA-synt_2b"/>
    <property type="match status" value="1"/>
</dbReference>